<dbReference type="GO" id="GO:0005737">
    <property type="term" value="C:cytoplasm"/>
    <property type="evidence" value="ECO:0007669"/>
    <property type="project" value="TreeGrafter"/>
</dbReference>
<proteinExistence type="inferred from homology"/>
<reference evidence="11 12" key="1">
    <citation type="submission" date="2022-07" db="EMBL/GenBank/DDBJ databases">
        <title>Genome-wide signatures of adaptation to extreme environments.</title>
        <authorList>
            <person name="Cho C.H."/>
            <person name="Yoon H.S."/>
        </authorList>
    </citation>
    <scope>NUCLEOTIDE SEQUENCE [LARGE SCALE GENOMIC DNA]</scope>
    <source>
        <strain evidence="11 12">DBV 063 E5</strain>
    </source>
</reference>
<evidence type="ECO:0000256" key="8">
    <source>
        <dbReference type="ARBA" id="ARBA00041763"/>
    </source>
</evidence>
<keyword evidence="5" id="KW-0378">Hydrolase</keyword>
<dbReference type="GO" id="GO:0008270">
    <property type="term" value="F:zinc ion binding"/>
    <property type="evidence" value="ECO:0007669"/>
    <property type="project" value="InterPro"/>
</dbReference>
<gene>
    <name evidence="11" type="ORF">CDCA_CDCA11G3172</name>
</gene>
<evidence type="ECO:0000256" key="4">
    <source>
        <dbReference type="ARBA" id="ARBA00022727"/>
    </source>
</evidence>
<keyword evidence="4" id="KW-0545">Nucleotide biosynthesis</keyword>
<dbReference type="InterPro" id="IPR015517">
    <property type="entry name" value="dCMP_deaminase-rel"/>
</dbReference>
<evidence type="ECO:0000313" key="12">
    <source>
        <dbReference type="Proteomes" id="UP001301350"/>
    </source>
</evidence>
<keyword evidence="12" id="KW-1185">Reference proteome</keyword>
<dbReference type="SUPFAM" id="SSF52540">
    <property type="entry name" value="P-loop containing nucleoside triphosphate hydrolases"/>
    <property type="match status" value="1"/>
</dbReference>
<evidence type="ECO:0000256" key="2">
    <source>
        <dbReference type="ARBA" id="ARBA00006576"/>
    </source>
</evidence>
<dbReference type="InterPro" id="IPR002125">
    <property type="entry name" value="CMP_dCMP_dom"/>
</dbReference>
<dbReference type="Pfam" id="PF00383">
    <property type="entry name" value="dCMP_cyt_deam_1"/>
    <property type="match status" value="1"/>
</dbReference>
<evidence type="ECO:0000256" key="7">
    <source>
        <dbReference type="ARBA" id="ARBA00038938"/>
    </source>
</evidence>
<sequence>MLIGVTGRVCAGKRTVSGLVRELYGCVEIPAGDGIDGSVDGVGADGGTTLPFPDDAWVSGRHYVLSPIDSVPLVEALRKRPYFLLLAVEAPLLMRYRRYRRRQHAAEDTASLEAFVRLDDASYYGTSSDTADSPPVTFGAPSTTLRRCVAAADVRLVNADESIEALAQQIARLDLLNAERLRPSWDAYFMRMANLASMRTNCMKRRVGAVIVRDHRVVATGYNGTPRGTRNCNAGGCPRCNDDARAGHALDECLCLHAEENALIEAGRARCADATLYTNLCPCLGCTKKIVQAGVRQVVYGMDYAMDERSAALLTEAGVRIRRFAQSPSADADAACADAVPHVMDDHLLSPCTKFTAM</sequence>
<dbReference type="Proteomes" id="UP001301350">
    <property type="component" value="Unassembled WGS sequence"/>
</dbReference>
<evidence type="ECO:0000259" key="10">
    <source>
        <dbReference type="PROSITE" id="PS51747"/>
    </source>
</evidence>
<evidence type="ECO:0000256" key="6">
    <source>
        <dbReference type="ARBA" id="ARBA00022833"/>
    </source>
</evidence>
<protein>
    <recommendedName>
        <fullName evidence="9">Deoxycytidylate deaminase</fullName>
        <ecNumber evidence="7">3.5.4.12</ecNumber>
    </recommendedName>
    <alternativeName>
        <fullName evidence="8">dCMP deaminase</fullName>
    </alternativeName>
</protein>
<organism evidence="11 12">
    <name type="scientific">Cyanidium caldarium</name>
    <name type="common">Red alga</name>
    <dbReference type="NCBI Taxonomy" id="2771"/>
    <lineage>
        <taxon>Eukaryota</taxon>
        <taxon>Rhodophyta</taxon>
        <taxon>Bangiophyceae</taxon>
        <taxon>Cyanidiales</taxon>
        <taxon>Cyanidiaceae</taxon>
        <taxon>Cyanidium</taxon>
    </lineage>
</organism>
<dbReference type="EMBL" id="JANCYW010000011">
    <property type="protein sequence ID" value="KAK4537147.1"/>
    <property type="molecule type" value="Genomic_DNA"/>
</dbReference>
<dbReference type="EC" id="3.5.4.12" evidence="7"/>
<keyword evidence="6" id="KW-0862">Zinc</keyword>
<feature type="domain" description="CMP/dCMP-type deaminase" evidence="10">
    <location>
        <begin position="184"/>
        <end position="313"/>
    </location>
</feature>
<dbReference type="PROSITE" id="PS00903">
    <property type="entry name" value="CYT_DCMP_DEAMINASES_1"/>
    <property type="match status" value="1"/>
</dbReference>
<evidence type="ECO:0000256" key="9">
    <source>
        <dbReference type="ARBA" id="ARBA00071582"/>
    </source>
</evidence>
<dbReference type="SUPFAM" id="SSF53927">
    <property type="entry name" value="Cytidine deaminase-like"/>
    <property type="match status" value="1"/>
</dbReference>
<dbReference type="InterPro" id="IPR016192">
    <property type="entry name" value="APOBEC/CMP_deaminase_Zn-bd"/>
</dbReference>
<evidence type="ECO:0000256" key="5">
    <source>
        <dbReference type="ARBA" id="ARBA00022801"/>
    </source>
</evidence>
<dbReference type="CDD" id="cd01286">
    <property type="entry name" value="deoxycytidylate_deaminase"/>
    <property type="match status" value="1"/>
</dbReference>
<dbReference type="FunFam" id="3.40.140.10:FF:000035">
    <property type="entry name" value="dCMP deaminase"/>
    <property type="match status" value="1"/>
</dbReference>
<dbReference type="PANTHER" id="PTHR11086:SF18">
    <property type="entry name" value="DEOXYCYTIDYLATE DEAMINASE"/>
    <property type="match status" value="1"/>
</dbReference>
<dbReference type="Gene3D" id="3.40.140.10">
    <property type="entry name" value="Cytidine Deaminase, domain 2"/>
    <property type="match status" value="1"/>
</dbReference>
<dbReference type="InterPro" id="IPR035105">
    <property type="entry name" value="Deoxycytidylate_deaminase_dom"/>
</dbReference>
<accession>A0AAV9IXY1</accession>
<dbReference type="InterPro" id="IPR016193">
    <property type="entry name" value="Cytidine_deaminase-like"/>
</dbReference>
<evidence type="ECO:0000256" key="3">
    <source>
        <dbReference type="ARBA" id="ARBA00022723"/>
    </source>
</evidence>
<evidence type="ECO:0000256" key="1">
    <source>
        <dbReference type="ARBA" id="ARBA00001947"/>
    </source>
</evidence>
<comment type="similarity">
    <text evidence="2">Belongs to the cytidine and deoxycytidylate deaminase family.</text>
</comment>
<dbReference type="GO" id="GO:0004132">
    <property type="term" value="F:dCMP deaminase activity"/>
    <property type="evidence" value="ECO:0007669"/>
    <property type="project" value="UniProtKB-EC"/>
</dbReference>
<keyword evidence="3" id="KW-0479">Metal-binding</keyword>
<dbReference type="AlphaFoldDB" id="A0AAV9IXY1"/>
<dbReference type="PANTHER" id="PTHR11086">
    <property type="entry name" value="DEOXYCYTIDYLATE DEAMINASE-RELATED"/>
    <property type="match status" value="1"/>
</dbReference>
<comment type="cofactor">
    <cofactor evidence="1">
        <name>Zn(2+)</name>
        <dbReference type="ChEBI" id="CHEBI:29105"/>
    </cofactor>
</comment>
<dbReference type="InterPro" id="IPR027417">
    <property type="entry name" value="P-loop_NTPase"/>
</dbReference>
<evidence type="ECO:0000313" key="11">
    <source>
        <dbReference type="EMBL" id="KAK4537147.1"/>
    </source>
</evidence>
<name>A0AAV9IXY1_CYACA</name>
<comment type="caution">
    <text evidence="11">The sequence shown here is derived from an EMBL/GenBank/DDBJ whole genome shotgun (WGS) entry which is preliminary data.</text>
</comment>
<dbReference type="PROSITE" id="PS51747">
    <property type="entry name" value="CYT_DCMP_DEAMINASES_2"/>
    <property type="match status" value="1"/>
</dbReference>
<dbReference type="GO" id="GO:0009165">
    <property type="term" value="P:nucleotide biosynthetic process"/>
    <property type="evidence" value="ECO:0007669"/>
    <property type="project" value="UniProtKB-KW"/>
</dbReference>